<keyword evidence="1" id="KW-1185">Reference proteome</keyword>
<evidence type="ECO:0000313" key="2">
    <source>
        <dbReference type="WBParaSite" id="L893_g1730.t1"/>
    </source>
</evidence>
<accession>A0A1I7YLE1</accession>
<dbReference type="AlphaFoldDB" id="A0A1I7YLE1"/>
<proteinExistence type="predicted"/>
<protein>
    <submittedName>
        <fullName evidence="2">Ovule protein</fullName>
    </submittedName>
</protein>
<dbReference type="Proteomes" id="UP000095287">
    <property type="component" value="Unplaced"/>
</dbReference>
<evidence type="ECO:0000313" key="1">
    <source>
        <dbReference type="Proteomes" id="UP000095287"/>
    </source>
</evidence>
<dbReference type="WBParaSite" id="L893_g1730.t1">
    <property type="protein sequence ID" value="L893_g1730.t1"/>
    <property type="gene ID" value="L893_g1730"/>
</dbReference>
<name>A0A1I7YLE1_9BILA</name>
<sequence>MIHFTLHPSPAKEKLRCMSVQCNASHMTSGHPTCAPKTGNLNKTKGQQPVMLFQNMIYGDSSHEERDSFLNFSLN</sequence>
<organism evidence="1 2">
    <name type="scientific">Steinernema glaseri</name>
    <dbReference type="NCBI Taxonomy" id="37863"/>
    <lineage>
        <taxon>Eukaryota</taxon>
        <taxon>Metazoa</taxon>
        <taxon>Ecdysozoa</taxon>
        <taxon>Nematoda</taxon>
        <taxon>Chromadorea</taxon>
        <taxon>Rhabditida</taxon>
        <taxon>Tylenchina</taxon>
        <taxon>Panagrolaimomorpha</taxon>
        <taxon>Strongyloidoidea</taxon>
        <taxon>Steinernematidae</taxon>
        <taxon>Steinernema</taxon>
    </lineage>
</organism>
<reference evidence="2" key="1">
    <citation type="submission" date="2016-11" db="UniProtKB">
        <authorList>
            <consortium name="WormBaseParasite"/>
        </authorList>
    </citation>
    <scope>IDENTIFICATION</scope>
</reference>